<gene>
    <name evidence="2" type="ORF">GA0061071_11169</name>
</gene>
<keyword evidence="3" id="KW-1185">Reference proteome</keyword>
<evidence type="ECO:0000313" key="3">
    <source>
        <dbReference type="Proteomes" id="UP000198975"/>
    </source>
</evidence>
<protein>
    <submittedName>
        <fullName evidence="2">Uncharacterized protein</fullName>
    </submittedName>
</protein>
<keyword evidence="1" id="KW-0732">Signal</keyword>
<organism evidence="2 3">
    <name type="scientific">Kosakonia oryzendophytica</name>
    <dbReference type="NCBI Taxonomy" id="1005665"/>
    <lineage>
        <taxon>Bacteria</taxon>
        <taxon>Pseudomonadati</taxon>
        <taxon>Pseudomonadota</taxon>
        <taxon>Gammaproteobacteria</taxon>
        <taxon>Enterobacterales</taxon>
        <taxon>Enterobacteriaceae</taxon>
        <taxon>Kosakonia</taxon>
    </lineage>
</organism>
<feature type="chain" id="PRO_5008690457" evidence="1">
    <location>
        <begin position="23"/>
        <end position="72"/>
    </location>
</feature>
<dbReference type="EMBL" id="FMAY01000011">
    <property type="protein sequence ID" value="SCC28609.1"/>
    <property type="molecule type" value="Genomic_DNA"/>
</dbReference>
<dbReference type="AlphaFoldDB" id="A0A1C4DB60"/>
<name>A0A1C4DB60_9ENTR</name>
<dbReference type="OrthoDB" id="6625426at2"/>
<reference evidence="3" key="1">
    <citation type="submission" date="2016-08" db="EMBL/GenBank/DDBJ databases">
        <authorList>
            <person name="Varghese N."/>
            <person name="Submissions Spin"/>
        </authorList>
    </citation>
    <scope>NUCLEOTIDE SEQUENCE [LARGE SCALE GENOMIC DNA]</scope>
    <source>
        <strain evidence="3">REICA_082</strain>
    </source>
</reference>
<evidence type="ECO:0000256" key="1">
    <source>
        <dbReference type="SAM" id="SignalP"/>
    </source>
</evidence>
<dbReference type="RefSeq" id="WP_088236929.1">
    <property type="nucleotide sequence ID" value="NZ_FMAY01000011.1"/>
</dbReference>
<feature type="signal peptide" evidence="1">
    <location>
        <begin position="1"/>
        <end position="22"/>
    </location>
</feature>
<sequence length="72" mass="7392">MKKINTAAAAVVLSALSFGVFAADSVTTTASQNNTNITNIEAGSNMVPVAQTEHNTNAAAFDAHTLVAGEWN</sequence>
<evidence type="ECO:0000313" key="2">
    <source>
        <dbReference type="EMBL" id="SCC28609.1"/>
    </source>
</evidence>
<dbReference type="Proteomes" id="UP000198975">
    <property type="component" value="Unassembled WGS sequence"/>
</dbReference>
<proteinExistence type="predicted"/>
<accession>A0A1C4DB60</accession>